<feature type="signal peptide" evidence="1">
    <location>
        <begin position="1"/>
        <end position="17"/>
    </location>
</feature>
<accession>A0ABS8DC35</accession>
<gene>
    <name evidence="2" type="ORF">LIN78_16805</name>
</gene>
<proteinExistence type="predicted"/>
<name>A0ABS8DC35_9NEIS</name>
<keyword evidence="1" id="KW-0732">Signal</keyword>
<evidence type="ECO:0000313" key="3">
    <source>
        <dbReference type="Proteomes" id="UP001165395"/>
    </source>
</evidence>
<comment type="caution">
    <text evidence="2">The sequence shown here is derived from an EMBL/GenBank/DDBJ whole genome shotgun (WGS) entry which is preliminary data.</text>
</comment>
<reference evidence="2" key="1">
    <citation type="submission" date="2021-10" db="EMBL/GenBank/DDBJ databases">
        <title>The complete genome sequence of Leeia sp. TBRC 13508.</title>
        <authorList>
            <person name="Charoenyingcharoen P."/>
            <person name="Yukphan P."/>
        </authorList>
    </citation>
    <scope>NUCLEOTIDE SEQUENCE</scope>
    <source>
        <strain evidence="2">TBRC 13508</strain>
    </source>
</reference>
<feature type="chain" id="PRO_5046112137" evidence="1">
    <location>
        <begin position="18"/>
        <end position="388"/>
    </location>
</feature>
<protein>
    <submittedName>
        <fullName evidence="2">Uncharacterized protein</fullName>
    </submittedName>
</protein>
<evidence type="ECO:0000256" key="1">
    <source>
        <dbReference type="SAM" id="SignalP"/>
    </source>
</evidence>
<dbReference type="Proteomes" id="UP001165395">
    <property type="component" value="Unassembled WGS sequence"/>
</dbReference>
<keyword evidence="3" id="KW-1185">Reference proteome</keyword>
<dbReference type="RefSeq" id="WP_227182039.1">
    <property type="nucleotide sequence ID" value="NZ_JAJBZT010000013.1"/>
</dbReference>
<organism evidence="2 3">
    <name type="scientific">Leeia speluncae</name>
    <dbReference type="NCBI Taxonomy" id="2884804"/>
    <lineage>
        <taxon>Bacteria</taxon>
        <taxon>Pseudomonadati</taxon>
        <taxon>Pseudomonadota</taxon>
        <taxon>Betaproteobacteria</taxon>
        <taxon>Neisseriales</taxon>
        <taxon>Leeiaceae</taxon>
        <taxon>Leeia</taxon>
    </lineage>
</organism>
<dbReference type="EMBL" id="JAJBZT010000013">
    <property type="protein sequence ID" value="MCB6185208.1"/>
    <property type="molecule type" value="Genomic_DNA"/>
</dbReference>
<evidence type="ECO:0000313" key="2">
    <source>
        <dbReference type="EMBL" id="MCB6185208.1"/>
    </source>
</evidence>
<sequence>MKKIVLAACLVPAFSWGADLTTTEAFNAACKDTPPQLSKIKDNTGRQLFTICQDLKTVQQVGKWAKSTESKYQQASDKDYKTIEKEVHNEIVYVRDQLKQARMALEKINLKPNEGLRVKPSTWQTDIDGDGKIETWEQYFFAVPQRGHRPFAIHPPENDPEYYSREYNLDAQFKIDQSDILWTLAYHHFAEGLLELLSAYRVDPSKQDFSQMIYLTDKAAVKRAHVAIGKGFTTSLAMSQSVLAETDDDDEWIANPSQKSTVFPIPLEAEDFATWQTLLKEVIPAWKGDTLLVPERVDSGALADLSELCPKDQGLNIEKYFSNPHKYPVEAFMTYQKENRLHLPSGCEKVTSKKPKSGLFDFLRTYSNKQDSSATPGANFIRHLYWVN</sequence>